<reference evidence="4" key="1">
    <citation type="submission" date="2023-06" db="EMBL/GenBank/DDBJ databases">
        <title>Genome-scale phylogeny and comparative genomics of the fungal order Sordariales.</title>
        <authorList>
            <consortium name="Lawrence Berkeley National Laboratory"/>
            <person name="Hensen N."/>
            <person name="Bonometti L."/>
            <person name="Westerberg I."/>
            <person name="Brannstrom I.O."/>
            <person name="Guillou S."/>
            <person name="Cros-Aarteil S."/>
            <person name="Calhoun S."/>
            <person name="Haridas S."/>
            <person name="Kuo A."/>
            <person name="Mondo S."/>
            <person name="Pangilinan J."/>
            <person name="Riley R."/>
            <person name="Labutti K."/>
            <person name="Andreopoulos B."/>
            <person name="Lipzen A."/>
            <person name="Chen C."/>
            <person name="Yanf M."/>
            <person name="Daum C."/>
            <person name="Ng V."/>
            <person name="Clum A."/>
            <person name="Steindorff A."/>
            <person name="Ohm R."/>
            <person name="Martin F."/>
            <person name="Silar P."/>
            <person name="Natvig D."/>
            <person name="Lalanne C."/>
            <person name="Gautier V."/>
            <person name="Ament-Velasquez S.L."/>
            <person name="Kruys A."/>
            <person name="Hutchinson M.I."/>
            <person name="Powell A.J."/>
            <person name="Barry K."/>
            <person name="Miller A.N."/>
            <person name="Grigoriev I.V."/>
            <person name="Debuchy R."/>
            <person name="Gladieux P."/>
            <person name="Thoren M.H."/>
            <person name="Johannesson H."/>
        </authorList>
    </citation>
    <scope>NUCLEOTIDE SEQUENCE</scope>
    <source>
        <strain evidence="4">SMH2532-1</strain>
    </source>
</reference>
<protein>
    <submittedName>
        <fullName evidence="4">Uncharacterized protein</fullName>
    </submittedName>
</protein>
<dbReference type="InterPro" id="IPR027842">
    <property type="entry name" value="HAM1-like_C"/>
</dbReference>
<feature type="compositionally biased region" description="Basic and acidic residues" evidence="1">
    <location>
        <begin position="190"/>
        <end position="203"/>
    </location>
</feature>
<dbReference type="AlphaFoldDB" id="A0AA39Y6S7"/>
<dbReference type="EMBL" id="JAULSV010000004">
    <property type="protein sequence ID" value="KAK0646061.1"/>
    <property type="molecule type" value="Genomic_DNA"/>
</dbReference>
<evidence type="ECO:0000313" key="5">
    <source>
        <dbReference type="Proteomes" id="UP001174936"/>
    </source>
</evidence>
<evidence type="ECO:0000259" key="2">
    <source>
        <dbReference type="Pfam" id="PF14613"/>
    </source>
</evidence>
<keyword evidence="5" id="KW-1185">Reference proteome</keyword>
<dbReference type="Pfam" id="PF14613">
    <property type="entry name" value="HAM1_C"/>
    <property type="match status" value="1"/>
</dbReference>
<organism evidence="4 5">
    <name type="scientific">Cercophora newfieldiana</name>
    <dbReference type="NCBI Taxonomy" id="92897"/>
    <lineage>
        <taxon>Eukaryota</taxon>
        <taxon>Fungi</taxon>
        <taxon>Dikarya</taxon>
        <taxon>Ascomycota</taxon>
        <taxon>Pezizomycotina</taxon>
        <taxon>Sordariomycetes</taxon>
        <taxon>Sordariomycetidae</taxon>
        <taxon>Sordariales</taxon>
        <taxon>Lasiosphaeriaceae</taxon>
        <taxon>Cercophora</taxon>
    </lineage>
</organism>
<feature type="compositionally biased region" description="Basic and acidic residues" evidence="1">
    <location>
        <begin position="261"/>
        <end position="279"/>
    </location>
</feature>
<dbReference type="Gene3D" id="3.15.10.10">
    <property type="entry name" value="Bactericidal permeability-increasing protein, domain 1"/>
    <property type="match status" value="1"/>
</dbReference>
<dbReference type="PANTHER" id="PTHR31138:SF1">
    <property type="entry name" value="PDZ DOMAIN-CONTAINING PROTEIN"/>
    <property type="match status" value="1"/>
</dbReference>
<evidence type="ECO:0000259" key="3">
    <source>
        <dbReference type="Pfam" id="PF19343"/>
    </source>
</evidence>
<comment type="caution">
    <text evidence="4">The sequence shown here is derived from an EMBL/GenBank/DDBJ whole genome shotgun (WGS) entry which is preliminary data.</text>
</comment>
<sequence>MSSAAKVNKPTDISQKEADVNRKLQIYGIVHAFQNGKVPSNDQIDVALNSFLESKALSNPSQKLSPEGRALVADTREVVKQAKYLLLSKNHGNLLQDFIWQTQQFDPKTVSVPGAPIDKETAQQHGNKALEGLRTLGTLLITNGQFRKLLKDSTILLRDVAGDAATNAAARVKPSEEDLSQMDRPAQDNTWHEAPKINKEAFSKDALKQKAQGYYKGSPKEDAKDVAAQGASVAQNGGAGTSTGVNAQSGAYAAADTLQQKADENVDQETKDKAKNKKEEYRARAKEYLQKKMPQDRRDQTIWRLKKMVLECQQHPDYQTAIQTLLDLAEEYGGHANQMAKGGSGTVQDTRSGLAQAEGDLKTLIERFANGTSTDDLWASINTIYEDADKDPELRGWFKDMNQYIRRCLQEQGYVLDDASTEEWNRLHDRGNYLLRNKYKNHTDRIVDEIKFLADQFDHDPQNKAFAASLNKLFTDLGNDENGKPVFKPHLIKDLTDVIIPAIFENVAYIPVPRIEYSDPQIDAVIENLVLESDNFMPNVMEIASENYMRFGRKNIANRSKHSIDVRVSGIQMDLRDVSYYIKRKEGFPSLSDTGVANILLAGEGFSFRMKMSSADEKDPQNFFKVDKVDVDIKHFQIKLARSNHKLLFNLFKPLMLKVLRPGLQVALGKAIKDQVNKLDAMCFQIKQEADRALEEAQDNPENVPNIYNRYVSAAQKQILLGKQKAEGAMADKKLNYAVTKEDSIFPHIHLPGGISSKATEYKELARKGDKWESPVFSIGTAPRSHDIPCAPHVARKPHATNGSANGSANGALNGAANGHLGVKSGAALNGKVNTQVTNPAAIRT</sequence>
<evidence type="ECO:0000313" key="4">
    <source>
        <dbReference type="EMBL" id="KAK0646061.1"/>
    </source>
</evidence>
<dbReference type="InterPro" id="IPR045967">
    <property type="entry name" value="HAM1-like_N"/>
</dbReference>
<feature type="domain" description="HAM1-like C-terminal" evidence="2">
    <location>
        <begin position="631"/>
        <end position="789"/>
    </location>
</feature>
<feature type="region of interest" description="Disordered" evidence="1">
    <location>
        <begin position="167"/>
        <end position="203"/>
    </location>
</feature>
<dbReference type="PANTHER" id="PTHR31138">
    <property type="entry name" value="CHROMOSOME 19, WHOLE GENOME SHOTGUN SEQUENCE"/>
    <property type="match status" value="1"/>
</dbReference>
<dbReference type="Pfam" id="PF19343">
    <property type="entry name" value="HAM1_N"/>
    <property type="match status" value="1"/>
</dbReference>
<gene>
    <name evidence="4" type="ORF">B0T16DRAFT_327737</name>
</gene>
<dbReference type="Proteomes" id="UP001174936">
    <property type="component" value="Unassembled WGS sequence"/>
</dbReference>
<accession>A0AA39Y6S7</accession>
<proteinExistence type="predicted"/>
<name>A0AA39Y6S7_9PEZI</name>
<evidence type="ECO:0000256" key="1">
    <source>
        <dbReference type="SAM" id="MobiDB-lite"/>
    </source>
</evidence>
<feature type="domain" description="HAM1-like N-terminal" evidence="3">
    <location>
        <begin position="4"/>
        <end position="619"/>
    </location>
</feature>
<feature type="region of interest" description="Disordered" evidence="1">
    <location>
        <begin position="259"/>
        <end position="279"/>
    </location>
</feature>